<evidence type="ECO:0000313" key="2">
    <source>
        <dbReference type="Proteomes" id="UP000598996"/>
    </source>
</evidence>
<sequence length="102" mass="11509">MTLSPAGLVVELPGFGYAQSWRELHSLPWPTITSLYLDTATYDSAVALYADVPGDHRRHLLDVNALSRAQWHTMARRVTALTGNRVRLDVAALDNDRPYERF</sequence>
<dbReference type="EMBL" id="JAENHO010000007">
    <property type="protein sequence ID" value="MBL7257635.1"/>
    <property type="molecule type" value="Genomic_DNA"/>
</dbReference>
<accession>A0ABS1VT45</accession>
<dbReference type="Proteomes" id="UP000598996">
    <property type="component" value="Unassembled WGS sequence"/>
</dbReference>
<reference evidence="1 2" key="1">
    <citation type="submission" date="2021-01" db="EMBL/GenBank/DDBJ databases">
        <title>Actinoplanes sp. nov. LDG1-01 isolated from lichen.</title>
        <authorList>
            <person name="Saeng-In P."/>
            <person name="Phongsopitanun W."/>
            <person name="Kanchanasin P."/>
            <person name="Yuki M."/>
            <person name="Kudo T."/>
            <person name="Ohkuma M."/>
            <person name="Tanasupawat S."/>
        </authorList>
    </citation>
    <scope>NUCLEOTIDE SEQUENCE [LARGE SCALE GENOMIC DNA]</scope>
    <source>
        <strain evidence="1 2">LDG1-01</strain>
    </source>
</reference>
<protein>
    <submittedName>
        <fullName evidence="1">Uncharacterized protein</fullName>
    </submittedName>
</protein>
<dbReference type="RefSeq" id="WP_202994261.1">
    <property type="nucleotide sequence ID" value="NZ_JAENHO010000007.1"/>
</dbReference>
<keyword evidence="2" id="KW-1185">Reference proteome</keyword>
<name>A0ABS1VT45_9ACTN</name>
<proteinExistence type="predicted"/>
<comment type="caution">
    <text evidence="1">The sequence shown here is derived from an EMBL/GenBank/DDBJ whole genome shotgun (WGS) entry which is preliminary data.</text>
</comment>
<organism evidence="1 2">
    <name type="scientific">Paractinoplanes lichenicola</name>
    <dbReference type="NCBI Taxonomy" id="2802976"/>
    <lineage>
        <taxon>Bacteria</taxon>
        <taxon>Bacillati</taxon>
        <taxon>Actinomycetota</taxon>
        <taxon>Actinomycetes</taxon>
        <taxon>Micromonosporales</taxon>
        <taxon>Micromonosporaceae</taxon>
        <taxon>Paractinoplanes</taxon>
    </lineage>
</organism>
<gene>
    <name evidence="1" type="ORF">JKJ07_25360</name>
</gene>
<evidence type="ECO:0000313" key="1">
    <source>
        <dbReference type="EMBL" id="MBL7257635.1"/>
    </source>
</evidence>